<dbReference type="STRING" id="931626.Awo_c06880"/>
<dbReference type="PANTHER" id="PTHR43616:SF5">
    <property type="entry name" value="GLYCEROL DEHYDROGENASE 1"/>
    <property type="match status" value="1"/>
</dbReference>
<evidence type="ECO:0000256" key="5">
    <source>
        <dbReference type="ARBA" id="ARBA00039147"/>
    </source>
</evidence>
<dbReference type="Pfam" id="PF00465">
    <property type="entry name" value="Fe-ADH"/>
    <property type="match status" value="1"/>
</dbReference>
<feature type="domain" description="Alcohol dehydrogenase iron-type/glycerol dehydrogenase GldA" evidence="8">
    <location>
        <begin position="75"/>
        <end position="197"/>
    </location>
</feature>
<dbReference type="PANTHER" id="PTHR43616">
    <property type="entry name" value="GLYCEROL DEHYDROGENASE"/>
    <property type="match status" value="1"/>
</dbReference>
<dbReference type="InterPro" id="IPR001670">
    <property type="entry name" value="ADH_Fe/GldA"/>
</dbReference>
<dbReference type="EMBL" id="CP002987">
    <property type="protein sequence ID" value="AFA47482.1"/>
    <property type="molecule type" value="Genomic_DNA"/>
</dbReference>
<proteinExistence type="predicted"/>
<dbReference type="InterPro" id="IPR016205">
    <property type="entry name" value="Glycerol_DH"/>
</dbReference>
<organism evidence="9 10">
    <name type="scientific">Acetobacterium woodii (strain ATCC 29683 / DSM 1030 / JCM 2381 / KCTC 1655 / WB1)</name>
    <dbReference type="NCBI Taxonomy" id="931626"/>
    <lineage>
        <taxon>Bacteria</taxon>
        <taxon>Bacillati</taxon>
        <taxon>Bacillota</taxon>
        <taxon>Clostridia</taxon>
        <taxon>Eubacteriales</taxon>
        <taxon>Eubacteriaceae</taxon>
        <taxon>Acetobacterium</taxon>
    </lineage>
</organism>
<accession>H6LJT1</accession>
<keyword evidence="1" id="KW-0479">Metal-binding</keyword>
<evidence type="ECO:0000256" key="7">
    <source>
        <dbReference type="ARBA" id="ARBA00049006"/>
    </source>
</evidence>
<protein>
    <recommendedName>
        <fullName evidence="6">Glycerol dehydrogenase</fullName>
        <ecNumber evidence="5">1.1.1.6</ecNumber>
    </recommendedName>
</protein>
<dbReference type="EC" id="1.1.1.6" evidence="5"/>
<evidence type="ECO:0000256" key="4">
    <source>
        <dbReference type="ARBA" id="ARBA00037918"/>
    </source>
</evidence>
<evidence type="ECO:0000259" key="8">
    <source>
        <dbReference type="Pfam" id="PF00465"/>
    </source>
</evidence>
<dbReference type="Gene3D" id="1.20.1090.10">
    <property type="entry name" value="Dehydroquinate synthase-like - alpha domain"/>
    <property type="match status" value="1"/>
</dbReference>
<keyword evidence="3" id="KW-0520">NAD</keyword>
<keyword evidence="2 9" id="KW-0560">Oxidoreductase</keyword>
<gene>
    <name evidence="9" type="primary">gldA1</name>
    <name evidence="9" type="ordered locus">Awo_c06880</name>
</gene>
<dbReference type="Gene3D" id="3.40.50.1970">
    <property type="match status" value="1"/>
</dbReference>
<reference evidence="10" key="1">
    <citation type="submission" date="2011-07" db="EMBL/GenBank/DDBJ databases">
        <title>Complete genome sequence of Acetobacterium woodii.</title>
        <authorList>
            <person name="Poehlein A."/>
            <person name="Schmidt S."/>
            <person name="Kaster A.-K."/>
            <person name="Goenrich M."/>
            <person name="Vollmers J."/>
            <person name="Thuermer A."/>
            <person name="Gottschalk G."/>
            <person name="Thauer R.K."/>
            <person name="Daniel R."/>
            <person name="Mueller V."/>
        </authorList>
    </citation>
    <scope>NUCLEOTIDE SEQUENCE [LARGE SCALE GENOMIC DNA]</scope>
    <source>
        <strain evidence="10">ATCC 29683 / DSM 1030 / JCM 2381 / KCTC 1655 / WB1</strain>
    </source>
</reference>
<dbReference type="GO" id="GO:0008888">
    <property type="term" value="F:glycerol dehydrogenase (NAD+) activity"/>
    <property type="evidence" value="ECO:0007669"/>
    <property type="project" value="UniProtKB-EC"/>
</dbReference>
<name>H6LJT1_ACEWD</name>
<evidence type="ECO:0000313" key="10">
    <source>
        <dbReference type="Proteomes" id="UP000007177"/>
    </source>
</evidence>
<evidence type="ECO:0000313" key="9">
    <source>
        <dbReference type="EMBL" id="AFA47482.1"/>
    </source>
</evidence>
<dbReference type="KEGG" id="awo:Awo_c06880"/>
<evidence type="ECO:0000256" key="6">
    <source>
        <dbReference type="ARBA" id="ARBA00040132"/>
    </source>
</evidence>
<dbReference type="AlphaFoldDB" id="H6LJT1"/>
<comment type="pathway">
    <text evidence="4">Polyol metabolism; glycerol fermentation; glycerone phosphate from glycerol (oxidative route): step 1/2.</text>
</comment>
<reference evidence="9 10" key="2">
    <citation type="journal article" date="2012" name="PLoS ONE">
        <title>An ancient pathway combining carbon dioxide fixation with the generation and utilization of a sodium ion gradient for ATP synthesis.</title>
        <authorList>
            <person name="Poehlein A."/>
            <person name="Schmidt S."/>
            <person name="Kaster A.K."/>
            <person name="Goenrich M."/>
            <person name="Vollmers J."/>
            <person name="Thurmer A."/>
            <person name="Bertsch J."/>
            <person name="Schuchmann K."/>
            <person name="Voigt B."/>
            <person name="Hecker M."/>
            <person name="Daniel R."/>
            <person name="Thauer R.K."/>
            <person name="Gottschalk G."/>
            <person name="Muller V."/>
        </authorList>
    </citation>
    <scope>NUCLEOTIDE SEQUENCE [LARGE SCALE GENOMIC DNA]</scope>
    <source>
        <strain evidence="10">ATCC 29683 / DSM 1030 / JCM 2381 / KCTC 1655 / WB1</strain>
    </source>
</reference>
<evidence type="ECO:0000256" key="2">
    <source>
        <dbReference type="ARBA" id="ARBA00023002"/>
    </source>
</evidence>
<dbReference type="SUPFAM" id="SSF56796">
    <property type="entry name" value="Dehydroquinate synthase-like"/>
    <property type="match status" value="1"/>
</dbReference>
<evidence type="ECO:0000256" key="1">
    <source>
        <dbReference type="ARBA" id="ARBA00022723"/>
    </source>
</evidence>
<comment type="catalytic activity">
    <reaction evidence="7">
        <text>glycerol + NAD(+) = dihydroxyacetone + NADH + H(+)</text>
        <dbReference type="Rhea" id="RHEA:13769"/>
        <dbReference type="ChEBI" id="CHEBI:15378"/>
        <dbReference type="ChEBI" id="CHEBI:16016"/>
        <dbReference type="ChEBI" id="CHEBI:17754"/>
        <dbReference type="ChEBI" id="CHEBI:57540"/>
        <dbReference type="ChEBI" id="CHEBI:57945"/>
        <dbReference type="EC" id="1.1.1.6"/>
    </reaction>
</comment>
<dbReference type="CDD" id="cd08171">
    <property type="entry name" value="GlyDH-like"/>
    <property type="match status" value="1"/>
</dbReference>
<sequence>MFNGGSVRYQRKAYVCTFKVDVTAIYGLDDINLGGTAEIFTSVLFFRTEVFCFYKLVCENERRNSMTYSVYLSSYTVGESSYDHLGSVCKPYGQKVALIIGNHGYHQAQPYLDEAIKDSGLSVKKTLYYGGECSYENVEKLKTAITETEIDMIFAIGGGRVLDTAKFVAEQTAKPVFSFPTIASNCSACTSVSILYGADGSFLRPEFLKEPPKHAFIHTAVLVNAPVKYLWAGLGDTYAKYYEASISSRGEALNQALTMGVNISSQCADGIISHGVGALKANTEKKINEDFEQAILIVIVTTALVSILVTLDHTPDYNSGLAHAIYYTLTGMPEFEEEKHLHGEIVAFGVLILLLVDGQKEEFNRVYQFNCATKLPHSLEELDLNAQMMAPYLESITQMKDIDHNPYLITREMLEKAFQELETINNSNL</sequence>
<keyword evidence="10" id="KW-1185">Reference proteome</keyword>
<dbReference type="Proteomes" id="UP000007177">
    <property type="component" value="Chromosome"/>
</dbReference>
<dbReference type="HOGENOM" id="CLU_044754_3_1_9"/>
<dbReference type="GO" id="GO:0046872">
    <property type="term" value="F:metal ion binding"/>
    <property type="evidence" value="ECO:0007669"/>
    <property type="project" value="UniProtKB-KW"/>
</dbReference>
<dbReference type="eggNOG" id="COG0371">
    <property type="taxonomic scope" value="Bacteria"/>
</dbReference>
<evidence type="ECO:0000256" key="3">
    <source>
        <dbReference type="ARBA" id="ARBA00023027"/>
    </source>
</evidence>